<dbReference type="PANTHER" id="PTHR43381:SF20">
    <property type="entry name" value="TRANSLATION INITIATION FACTOR IF-2, MITOCHONDRIAL"/>
    <property type="match status" value="1"/>
</dbReference>
<dbReference type="FunFam" id="2.40.30.10:FF:000007">
    <property type="entry name" value="Translation initiation factor IF-2"/>
    <property type="match status" value="1"/>
</dbReference>
<protein>
    <recommendedName>
        <fullName evidence="10">Translation initiation factor IF-2, mitochondrial</fullName>
    </recommendedName>
</protein>
<dbReference type="SUPFAM" id="SSF52156">
    <property type="entry name" value="Initiation factor IF2/eIF5b, domain 3"/>
    <property type="match status" value="1"/>
</dbReference>
<dbReference type="GO" id="GO:0003924">
    <property type="term" value="F:GTPase activity"/>
    <property type="evidence" value="ECO:0007669"/>
    <property type="project" value="InterPro"/>
</dbReference>
<dbReference type="FunFam" id="2.40.30.10:FF:000008">
    <property type="entry name" value="Translation initiation factor IF-2"/>
    <property type="match status" value="1"/>
</dbReference>
<dbReference type="InterPro" id="IPR000178">
    <property type="entry name" value="TF_IF2_bacterial-like"/>
</dbReference>
<evidence type="ECO:0000256" key="6">
    <source>
        <dbReference type="ARBA" id="ARBA00022946"/>
    </source>
</evidence>
<dbReference type="PRINTS" id="PR00315">
    <property type="entry name" value="ELONGATNFCT"/>
</dbReference>
<name>A0A167LNH9_CALVF</name>
<dbReference type="GO" id="GO:0003743">
    <property type="term" value="F:translation initiation factor activity"/>
    <property type="evidence" value="ECO:0007669"/>
    <property type="project" value="UniProtKB-KW"/>
</dbReference>
<dbReference type="GO" id="GO:0005739">
    <property type="term" value="C:mitochondrion"/>
    <property type="evidence" value="ECO:0007669"/>
    <property type="project" value="UniProtKB-SubCell"/>
</dbReference>
<comment type="function">
    <text evidence="9">One of the essential components for the initiation of protein synthesis. Protects formylmethionyl-tRNA from spontaneous hydrolysis and promotes its binding to the 30S ribosomal subunits. Also involved in the hydrolysis of GTP during the formation of the 70S ribosomal complex.</text>
</comment>
<evidence type="ECO:0000256" key="3">
    <source>
        <dbReference type="ARBA" id="ARBA00022540"/>
    </source>
</evidence>
<dbReference type="CDD" id="cd01887">
    <property type="entry name" value="IF2_eIF5B"/>
    <property type="match status" value="1"/>
</dbReference>
<dbReference type="InterPro" id="IPR053905">
    <property type="entry name" value="EF-G-like_DII"/>
</dbReference>
<dbReference type="InterPro" id="IPR023115">
    <property type="entry name" value="TIF_IF2_dom3"/>
</dbReference>
<keyword evidence="5" id="KW-0648">Protein biosynthesis</keyword>
<organism evidence="12 13">
    <name type="scientific">Calocera viscosa (strain TUFC12733)</name>
    <dbReference type="NCBI Taxonomy" id="1330018"/>
    <lineage>
        <taxon>Eukaryota</taxon>
        <taxon>Fungi</taxon>
        <taxon>Dikarya</taxon>
        <taxon>Basidiomycota</taxon>
        <taxon>Agaricomycotina</taxon>
        <taxon>Dacrymycetes</taxon>
        <taxon>Dacrymycetales</taxon>
        <taxon>Dacrymycetaceae</taxon>
        <taxon>Calocera</taxon>
    </lineage>
</organism>
<evidence type="ECO:0000313" key="12">
    <source>
        <dbReference type="EMBL" id="KZO95874.1"/>
    </source>
</evidence>
<dbReference type="InterPro" id="IPR015760">
    <property type="entry name" value="TIF_IF2"/>
</dbReference>
<dbReference type="InterPro" id="IPR009000">
    <property type="entry name" value="Transl_B-barrel_sf"/>
</dbReference>
<evidence type="ECO:0000313" key="13">
    <source>
        <dbReference type="Proteomes" id="UP000076738"/>
    </source>
</evidence>
<gene>
    <name evidence="12" type="ORF">CALVIDRAFT_515716</name>
</gene>
<dbReference type="AlphaFoldDB" id="A0A167LNH9"/>
<dbReference type="InterPro" id="IPR027417">
    <property type="entry name" value="P-loop_NTPase"/>
</dbReference>
<dbReference type="Proteomes" id="UP000076738">
    <property type="component" value="Unassembled WGS sequence"/>
</dbReference>
<dbReference type="InterPro" id="IPR005225">
    <property type="entry name" value="Small_GTP-bd"/>
</dbReference>
<evidence type="ECO:0000256" key="8">
    <source>
        <dbReference type="ARBA" id="ARBA00023134"/>
    </source>
</evidence>
<dbReference type="OrthoDB" id="361630at2759"/>
<feature type="domain" description="Tr-type G" evidence="11">
    <location>
        <begin position="59"/>
        <end position="236"/>
    </location>
</feature>
<dbReference type="EMBL" id="KV417287">
    <property type="protein sequence ID" value="KZO95874.1"/>
    <property type="molecule type" value="Genomic_DNA"/>
</dbReference>
<evidence type="ECO:0000256" key="5">
    <source>
        <dbReference type="ARBA" id="ARBA00022917"/>
    </source>
</evidence>
<evidence type="ECO:0000256" key="1">
    <source>
        <dbReference type="ARBA" id="ARBA00004173"/>
    </source>
</evidence>
<dbReference type="Gene3D" id="2.40.30.10">
    <property type="entry name" value="Translation factors"/>
    <property type="match status" value="2"/>
</dbReference>
<dbReference type="Pfam" id="PF11987">
    <property type="entry name" value="IF-2"/>
    <property type="match status" value="1"/>
</dbReference>
<keyword evidence="6" id="KW-0809">Transit peptide</keyword>
<dbReference type="Pfam" id="PF00009">
    <property type="entry name" value="GTP_EFTU"/>
    <property type="match status" value="1"/>
</dbReference>
<accession>A0A167LNH9</accession>
<dbReference type="Pfam" id="PF22042">
    <property type="entry name" value="EF-G_D2"/>
    <property type="match status" value="1"/>
</dbReference>
<evidence type="ECO:0000256" key="10">
    <source>
        <dbReference type="ARBA" id="ARBA00044200"/>
    </source>
</evidence>
<dbReference type="FunFam" id="3.40.50.300:FF:000019">
    <property type="entry name" value="Translation initiation factor IF-2"/>
    <property type="match status" value="1"/>
</dbReference>
<evidence type="ECO:0000259" key="11">
    <source>
        <dbReference type="PROSITE" id="PS51722"/>
    </source>
</evidence>
<dbReference type="SUPFAM" id="SSF52540">
    <property type="entry name" value="P-loop containing nucleoside triphosphate hydrolases"/>
    <property type="match status" value="1"/>
</dbReference>
<evidence type="ECO:0000256" key="7">
    <source>
        <dbReference type="ARBA" id="ARBA00023128"/>
    </source>
</evidence>
<evidence type="ECO:0000256" key="2">
    <source>
        <dbReference type="ARBA" id="ARBA00007733"/>
    </source>
</evidence>
<dbReference type="PROSITE" id="PS51722">
    <property type="entry name" value="G_TR_2"/>
    <property type="match status" value="1"/>
</dbReference>
<dbReference type="InterPro" id="IPR036925">
    <property type="entry name" value="TIF_IF2_dom3_sf"/>
</dbReference>
<dbReference type="PANTHER" id="PTHR43381">
    <property type="entry name" value="TRANSLATION INITIATION FACTOR IF-2-RELATED"/>
    <property type="match status" value="1"/>
</dbReference>
<dbReference type="Gene3D" id="3.40.50.10050">
    <property type="entry name" value="Translation initiation factor IF- 2, domain 3"/>
    <property type="match status" value="1"/>
</dbReference>
<dbReference type="HAMAP" id="MF_00100_B">
    <property type="entry name" value="IF_2_B"/>
    <property type="match status" value="1"/>
</dbReference>
<evidence type="ECO:0000256" key="4">
    <source>
        <dbReference type="ARBA" id="ARBA00022741"/>
    </source>
</evidence>
<comment type="similarity">
    <text evidence="2">Belongs to the TRAFAC class translation factor GTPase superfamily. Classic translation factor GTPase family. IF-2 subfamily.</text>
</comment>
<dbReference type="CDD" id="cd03702">
    <property type="entry name" value="IF2_mtIF2_II"/>
    <property type="match status" value="1"/>
</dbReference>
<dbReference type="GO" id="GO:0005525">
    <property type="term" value="F:GTP binding"/>
    <property type="evidence" value="ECO:0007669"/>
    <property type="project" value="UniProtKB-KW"/>
</dbReference>
<keyword evidence="7" id="KW-0496">Mitochondrion</keyword>
<keyword evidence="13" id="KW-1185">Reference proteome</keyword>
<dbReference type="STRING" id="1330018.A0A167LNH9"/>
<keyword evidence="8" id="KW-0342">GTP-binding</keyword>
<dbReference type="Gene3D" id="3.40.50.300">
    <property type="entry name" value="P-loop containing nucleotide triphosphate hydrolases"/>
    <property type="match status" value="1"/>
</dbReference>
<dbReference type="CDD" id="cd03692">
    <property type="entry name" value="mtIF2_IVc"/>
    <property type="match status" value="1"/>
</dbReference>
<proteinExistence type="inferred from homology"/>
<dbReference type="InterPro" id="IPR044145">
    <property type="entry name" value="IF2_II"/>
</dbReference>
<dbReference type="InterPro" id="IPR000795">
    <property type="entry name" value="T_Tr_GTP-bd_dom"/>
</dbReference>
<dbReference type="NCBIfam" id="TIGR00231">
    <property type="entry name" value="small_GTP"/>
    <property type="match status" value="1"/>
</dbReference>
<dbReference type="SUPFAM" id="SSF50447">
    <property type="entry name" value="Translation proteins"/>
    <property type="match status" value="2"/>
</dbReference>
<keyword evidence="3 12" id="KW-0396">Initiation factor</keyword>
<keyword evidence="4" id="KW-0547">Nucleotide-binding</keyword>
<evidence type="ECO:0000256" key="9">
    <source>
        <dbReference type="ARBA" id="ARBA00025162"/>
    </source>
</evidence>
<sequence length="592" mass="63847">MMMLMERWGMQDVKPDLLLSAEDASLVAAELGWNPVVDDVAAFDIYPDPPHPDPLTLPHRPPVVTIMGHVDHGKTTLLDTLRSTSVAKGEAGGITQHIGAFSVPVPNASANAAIKTITFLDTPGHAAFTAMRARGASVTDIIVCVVAADDGVMPQTREVLNLAKTEENVELVIAINKVDKYDAEVDKIKNALTAEGIQVEDLGGDTPSVEVSGLTGQGLDNLVETISTIAEVADLRAERTSKAEGYVLESKVDKGRGPVATVLVLRGTLKSGDAIVAGTTWCRVRQMMDDKGNSVKEAIPGMPVTVAGWKELPVAGDEVLQAINGEDDAKRAIENRKRELEKRKLLVDVEKINENRRAERLDREEAAIAEETGVAREEVEKEHGPKELRLVIKGDVSGTVEAVVGSVTGIGNYEVITKVVSSGVGEVVESDINLAEASEAMIIGFNVKCQRSLQQQASTMGVPLYFDDVIYRVMEEVRKRASALLSPAIVKHVKGEAQVAEIFHITIKGRKTHAIAGCKISNGVLEKSSRIRVMRSGEAVWEGKIAELKHMKKDISEAKKGMECGMSLEGFEDVRAGDIIQAIDIKEVARQV</sequence>
<reference evidence="12 13" key="1">
    <citation type="journal article" date="2016" name="Mol. Biol. Evol.">
        <title>Comparative Genomics of Early-Diverging Mushroom-Forming Fungi Provides Insights into the Origins of Lignocellulose Decay Capabilities.</title>
        <authorList>
            <person name="Nagy L.G."/>
            <person name="Riley R."/>
            <person name="Tritt A."/>
            <person name="Adam C."/>
            <person name="Daum C."/>
            <person name="Floudas D."/>
            <person name="Sun H."/>
            <person name="Yadav J.S."/>
            <person name="Pangilinan J."/>
            <person name="Larsson K.H."/>
            <person name="Matsuura K."/>
            <person name="Barry K."/>
            <person name="Labutti K."/>
            <person name="Kuo R."/>
            <person name="Ohm R.A."/>
            <person name="Bhattacharya S.S."/>
            <person name="Shirouzu T."/>
            <person name="Yoshinaga Y."/>
            <person name="Martin F.M."/>
            <person name="Grigoriev I.V."/>
            <person name="Hibbett D.S."/>
        </authorList>
    </citation>
    <scope>NUCLEOTIDE SEQUENCE [LARGE SCALE GENOMIC DNA]</scope>
    <source>
        <strain evidence="12 13">TUFC12733</strain>
    </source>
</reference>
<dbReference type="NCBIfam" id="TIGR00487">
    <property type="entry name" value="IF-2"/>
    <property type="match status" value="1"/>
</dbReference>
<comment type="subcellular location">
    <subcellularLocation>
        <location evidence="1">Mitochondrion</location>
    </subcellularLocation>
</comment>
<dbReference type="FunFam" id="3.40.50.10050:FF:000001">
    <property type="entry name" value="Translation initiation factor IF-2"/>
    <property type="match status" value="1"/>
</dbReference>